<name>A0A7W9Q868_9ACTN</name>
<protein>
    <recommendedName>
        <fullName evidence="1">Ricin B lectin domain-containing protein</fullName>
    </recommendedName>
</protein>
<feature type="domain" description="Ricin B lectin" evidence="1">
    <location>
        <begin position="19"/>
        <end position="73"/>
    </location>
</feature>
<dbReference type="InterPro" id="IPR000772">
    <property type="entry name" value="Ricin_B_lectin"/>
</dbReference>
<dbReference type="PROSITE" id="PS50231">
    <property type="entry name" value="RICIN_B_LECTIN"/>
    <property type="match status" value="1"/>
</dbReference>
<evidence type="ECO:0000313" key="2">
    <source>
        <dbReference type="EMBL" id="MBB5934512.1"/>
    </source>
</evidence>
<dbReference type="InterPro" id="IPR035992">
    <property type="entry name" value="Ricin_B-like_lectins"/>
</dbReference>
<dbReference type="Gene3D" id="2.80.10.50">
    <property type="match status" value="1"/>
</dbReference>
<reference evidence="2 3" key="1">
    <citation type="submission" date="2020-08" db="EMBL/GenBank/DDBJ databases">
        <title>Genomic Encyclopedia of Type Strains, Phase III (KMG-III): the genomes of soil and plant-associated and newly described type strains.</title>
        <authorList>
            <person name="Whitman W."/>
        </authorList>
    </citation>
    <scope>NUCLEOTIDE SEQUENCE [LARGE SCALE GENOMIC DNA]</scope>
    <source>
        <strain evidence="2 3">CECT 8305</strain>
    </source>
</reference>
<dbReference type="EMBL" id="JACHJL010000003">
    <property type="protein sequence ID" value="MBB5934512.1"/>
    <property type="molecule type" value="Genomic_DNA"/>
</dbReference>
<evidence type="ECO:0000259" key="1">
    <source>
        <dbReference type="Pfam" id="PF14200"/>
    </source>
</evidence>
<comment type="caution">
    <text evidence="2">The sequence shown here is derived from an EMBL/GenBank/DDBJ whole genome shotgun (WGS) entry which is preliminary data.</text>
</comment>
<sequence length="77" mass="8969">MTGRIGQDARLFACQKWSDQEWYVDFGDKGSGRFMIRNRHTGDVCLAVQGDAAVERLVVQLPCDERIRNQWWKWVAP</sequence>
<gene>
    <name evidence="2" type="ORF">FHS42_001559</name>
</gene>
<dbReference type="Pfam" id="PF14200">
    <property type="entry name" value="RicinB_lectin_2"/>
    <property type="match status" value="1"/>
</dbReference>
<evidence type="ECO:0000313" key="3">
    <source>
        <dbReference type="Proteomes" id="UP000588098"/>
    </source>
</evidence>
<proteinExistence type="predicted"/>
<accession>A0A7W9Q868</accession>
<keyword evidence="3" id="KW-1185">Reference proteome</keyword>
<dbReference type="Proteomes" id="UP000588098">
    <property type="component" value="Unassembled WGS sequence"/>
</dbReference>
<organism evidence="2 3">
    <name type="scientific">Streptomyces zagrosensis</name>
    <dbReference type="NCBI Taxonomy" id="1042984"/>
    <lineage>
        <taxon>Bacteria</taxon>
        <taxon>Bacillati</taxon>
        <taxon>Actinomycetota</taxon>
        <taxon>Actinomycetes</taxon>
        <taxon>Kitasatosporales</taxon>
        <taxon>Streptomycetaceae</taxon>
        <taxon>Streptomyces</taxon>
    </lineage>
</organism>
<dbReference type="AlphaFoldDB" id="A0A7W9Q868"/>
<dbReference type="SUPFAM" id="SSF50370">
    <property type="entry name" value="Ricin B-like lectins"/>
    <property type="match status" value="1"/>
</dbReference>
<dbReference type="CDD" id="cd00161">
    <property type="entry name" value="beta-trefoil_Ricin-like"/>
    <property type="match status" value="1"/>
</dbReference>